<reference evidence="3" key="1">
    <citation type="submission" date="2016-09" db="EMBL/GenBank/DDBJ databases">
        <authorList>
            <person name="Guldener U."/>
        </authorList>
    </citation>
    <scope>NUCLEOTIDE SEQUENCE [LARGE SCALE GENOMIC DNA]</scope>
    <source>
        <strain evidence="3">V64-1</strain>
    </source>
</reference>
<name>A0A2H3THH2_FUSOX</name>
<dbReference type="OrthoDB" id="3768258at2759"/>
<feature type="chain" id="PRO_5013662342" evidence="1">
    <location>
        <begin position="19"/>
        <end position="103"/>
    </location>
</feature>
<gene>
    <name evidence="2" type="ORF">FRV6_06733</name>
</gene>
<evidence type="ECO:0000313" key="2">
    <source>
        <dbReference type="EMBL" id="SCO82520.1"/>
    </source>
</evidence>
<organism evidence="2 3">
    <name type="scientific">Fusarium oxysporum</name>
    <name type="common">Fusarium vascular wilt</name>
    <dbReference type="NCBI Taxonomy" id="5507"/>
    <lineage>
        <taxon>Eukaryota</taxon>
        <taxon>Fungi</taxon>
        <taxon>Dikarya</taxon>
        <taxon>Ascomycota</taxon>
        <taxon>Pezizomycotina</taxon>
        <taxon>Sordariomycetes</taxon>
        <taxon>Hypocreomycetidae</taxon>
        <taxon>Hypocreales</taxon>
        <taxon>Nectriaceae</taxon>
        <taxon>Fusarium</taxon>
        <taxon>Fusarium oxysporum species complex</taxon>
    </lineage>
</organism>
<evidence type="ECO:0000256" key="1">
    <source>
        <dbReference type="SAM" id="SignalP"/>
    </source>
</evidence>
<feature type="signal peptide" evidence="1">
    <location>
        <begin position="1"/>
        <end position="18"/>
    </location>
</feature>
<accession>A0A2H3THH2</accession>
<keyword evidence="1" id="KW-0732">Signal</keyword>
<dbReference type="Proteomes" id="UP000219369">
    <property type="component" value="Unassembled WGS sequence"/>
</dbReference>
<sequence length="103" mass="10834">MRAYVSLTVFSLFLRVSAWNKCYCTGSDQAVADTTANTCCTDGDGVSFPHTKGDVKGRWDSSNKICVFSGQVLSQNSENDATAAFAACCRPTGGSTIWGGACS</sequence>
<evidence type="ECO:0000313" key="3">
    <source>
        <dbReference type="Proteomes" id="UP000219369"/>
    </source>
</evidence>
<protein>
    <submittedName>
        <fullName evidence="2">Uncharacterized protein</fullName>
    </submittedName>
</protein>
<dbReference type="AlphaFoldDB" id="A0A2H3THH2"/>
<proteinExistence type="predicted"/>
<dbReference type="EMBL" id="FMJY01000003">
    <property type="protein sequence ID" value="SCO82520.1"/>
    <property type="molecule type" value="Genomic_DNA"/>
</dbReference>